<comment type="similarity">
    <text evidence="2 8">Belongs to the ammonia transporter channel (TC 1.A.11.2) family.</text>
</comment>
<evidence type="ECO:0000256" key="4">
    <source>
        <dbReference type="ARBA" id="ARBA00022692"/>
    </source>
</evidence>
<keyword evidence="6 8" id="KW-0472">Membrane</keyword>
<keyword evidence="9" id="KW-0732">Signal</keyword>
<reference evidence="11 12" key="1">
    <citation type="submission" date="2019-04" db="EMBL/GenBank/DDBJ databases">
        <authorList>
            <person name="Van Vliet M D."/>
        </authorList>
    </citation>
    <scope>NUCLEOTIDE SEQUENCE [LARGE SCALE GENOMIC DNA]</scope>
    <source>
        <strain evidence="11 12">F21</strain>
    </source>
</reference>
<keyword evidence="5 8" id="KW-1133">Transmembrane helix</keyword>
<dbReference type="GO" id="GO:0097272">
    <property type="term" value="P:ammonium homeostasis"/>
    <property type="evidence" value="ECO:0007669"/>
    <property type="project" value="TreeGrafter"/>
</dbReference>
<evidence type="ECO:0000259" key="10">
    <source>
        <dbReference type="Pfam" id="PF00909"/>
    </source>
</evidence>
<dbReference type="SUPFAM" id="SSF111352">
    <property type="entry name" value="Ammonium transporter"/>
    <property type="match status" value="1"/>
</dbReference>
<feature type="signal peptide" evidence="9">
    <location>
        <begin position="1"/>
        <end position="24"/>
    </location>
</feature>
<dbReference type="NCBIfam" id="TIGR00836">
    <property type="entry name" value="amt"/>
    <property type="match status" value="1"/>
</dbReference>
<evidence type="ECO:0000313" key="11">
    <source>
        <dbReference type="EMBL" id="VGO19884.1"/>
    </source>
</evidence>
<feature type="transmembrane region" description="Helical" evidence="8">
    <location>
        <begin position="98"/>
        <end position="116"/>
    </location>
</feature>
<keyword evidence="4 8" id="KW-0812">Transmembrane</keyword>
<dbReference type="Gene3D" id="1.10.3430.10">
    <property type="entry name" value="Ammonium transporter AmtB like domains"/>
    <property type="match status" value="1"/>
</dbReference>
<evidence type="ECO:0000256" key="2">
    <source>
        <dbReference type="ARBA" id="ARBA00005887"/>
    </source>
</evidence>
<evidence type="ECO:0000256" key="7">
    <source>
        <dbReference type="ARBA" id="ARBA00023177"/>
    </source>
</evidence>
<dbReference type="GO" id="GO:0005886">
    <property type="term" value="C:plasma membrane"/>
    <property type="evidence" value="ECO:0007669"/>
    <property type="project" value="UniProtKB-SubCell"/>
</dbReference>
<keyword evidence="12" id="KW-1185">Reference proteome</keyword>
<proteinExistence type="inferred from homology"/>
<feature type="transmembrane region" description="Helical" evidence="8">
    <location>
        <begin position="149"/>
        <end position="169"/>
    </location>
</feature>
<evidence type="ECO:0000256" key="3">
    <source>
        <dbReference type="ARBA" id="ARBA00022448"/>
    </source>
</evidence>
<dbReference type="PANTHER" id="PTHR11730">
    <property type="entry name" value="AMMONIUM TRANSPORTER"/>
    <property type="match status" value="1"/>
</dbReference>
<dbReference type="GO" id="GO:0008519">
    <property type="term" value="F:ammonium channel activity"/>
    <property type="evidence" value="ECO:0007669"/>
    <property type="project" value="InterPro"/>
</dbReference>
<keyword evidence="7 8" id="KW-0924">Ammonia transport</keyword>
<dbReference type="PROSITE" id="PS01219">
    <property type="entry name" value="AMMONIUM_TRANSP"/>
    <property type="match status" value="1"/>
</dbReference>
<gene>
    <name evidence="11" type="primary">amtB_1</name>
    <name evidence="11" type="ORF">SCARR_01944</name>
</gene>
<dbReference type="InterPro" id="IPR018047">
    <property type="entry name" value="Ammonium_transpt_CS"/>
</dbReference>
<comment type="subcellular location">
    <subcellularLocation>
        <location evidence="8">Cell membrane</location>
        <topology evidence="8">Multi-pass membrane protein</topology>
    </subcellularLocation>
    <subcellularLocation>
        <location evidence="1">Membrane</location>
        <topology evidence="1">Multi-pass membrane protein</topology>
    </subcellularLocation>
</comment>
<feature type="transmembrane region" description="Helical" evidence="8">
    <location>
        <begin position="251"/>
        <end position="268"/>
    </location>
</feature>
<name>A0A6C2UKQ0_9BACT</name>
<dbReference type="InterPro" id="IPR001905">
    <property type="entry name" value="Ammonium_transpt"/>
</dbReference>
<evidence type="ECO:0000313" key="12">
    <source>
        <dbReference type="Proteomes" id="UP000346198"/>
    </source>
</evidence>
<dbReference type="InterPro" id="IPR024041">
    <property type="entry name" value="NH4_transpt_AmtB-like_dom"/>
</dbReference>
<dbReference type="Pfam" id="PF00909">
    <property type="entry name" value="Ammonium_transp"/>
    <property type="match status" value="1"/>
</dbReference>
<keyword evidence="3 8" id="KW-0813">Transport</keyword>
<sequence length="467" mass="48641">MKLLKIPVLAMAALVLAMVAPVWAQEAADVGAVAEVAAEATFDAVSAVNETAYAIDNMFLLLGAILVLFMQAGFAMVESGFNQAKNTVNILFKNLMDLCIGMILFFIIGYGLMYPGDGGNGFLAFGQFGIGGIGADVAEAGALAPQVDWLFQVAFAATAATIVSGAVAGRLKFSAYLVYSAIITAIIYPISGYWKWGGGWLDQLGFYDFAGSLVVHSVGGFAALAGAIVLGPRIGRFGKDGKSRAIPGHNLPIAALGVFILLIGWFGFNPGSQLAIVGKDNTDAVMLIAVNTLLAAGAGGFIAMVTTWIMHKKPDLTMAGNGVLGGLVGITANCDGVDNVEAIVIGAVAGVLVCLGVKLLDKLKIDDTVGAFPVHGLCGVWGGIAVAIFGSYDGCSSQAIGEYGNWVAQLTGSIVIPIWAFATMFILFLILKKTGMLRVSKEEELRGLDIGEHGEEAYNGFQIFTTN</sequence>
<feature type="transmembrane region" description="Helical" evidence="8">
    <location>
        <begin position="412"/>
        <end position="431"/>
    </location>
</feature>
<feature type="transmembrane region" description="Helical" evidence="8">
    <location>
        <begin position="339"/>
        <end position="360"/>
    </location>
</feature>
<dbReference type="RefSeq" id="WP_407984808.1">
    <property type="nucleotide sequence ID" value="NZ_CAAHFH010000001.1"/>
</dbReference>
<protein>
    <recommendedName>
        <fullName evidence="8">Ammonium transporter</fullName>
    </recommendedName>
</protein>
<dbReference type="EMBL" id="CAAHFH010000001">
    <property type="protein sequence ID" value="VGO19884.1"/>
    <property type="molecule type" value="Genomic_DNA"/>
</dbReference>
<organism evidence="11 12">
    <name type="scientific">Pontiella sulfatireligans</name>
    <dbReference type="NCBI Taxonomy" id="2750658"/>
    <lineage>
        <taxon>Bacteria</taxon>
        <taxon>Pseudomonadati</taxon>
        <taxon>Kiritimatiellota</taxon>
        <taxon>Kiritimatiellia</taxon>
        <taxon>Kiritimatiellales</taxon>
        <taxon>Pontiellaceae</taxon>
        <taxon>Pontiella</taxon>
    </lineage>
</organism>
<accession>A0A6C2UKQ0</accession>
<dbReference type="InterPro" id="IPR029020">
    <property type="entry name" value="Ammonium/urea_transptr"/>
</dbReference>
<feature type="transmembrane region" description="Helical" evidence="8">
    <location>
        <begin position="316"/>
        <end position="333"/>
    </location>
</feature>
<evidence type="ECO:0000256" key="5">
    <source>
        <dbReference type="ARBA" id="ARBA00022989"/>
    </source>
</evidence>
<feature type="domain" description="Ammonium transporter AmtB-like" evidence="10">
    <location>
        <begin position="59"/>
        <end position="458"/>
    </location>
</feature>
<feature type="transmembrane region" description="Helical" evidence="8">
    <location>
        <begin position="58"/>
        <end position="77"/>
    </location>
</feature>
<feature type="chain" id="PRO_5025539742" description="Ammonium transporter" evidence="9">
    <location>
        <begin position="25"/>
        <end position="467"/>
    </location>
</feature>
<evidence type="ECO:0000256" key="1">
    <source>
        <dbReference type="ARBA" id="ARBA00004141"/>
    </source>
</evidence>
<dbReference type="AlphaFoldDB" id="A0A6C2UKQ0"/>
<feature type="transmembrane region" description="Helical" evidence="8">
    <location>
        <begin position="372"/>
        <end position="392"/>
    </location>
</feature>
<dbReference type="Proteomes" id="UP000346198">
    <property type="component" value="Unassembled WGS sequence"/>
</dbReference>
<evidence type="ECO:0000256" key="9">
    <source>
        <dbReference type="SAM" id="SignalP"/>
    </source>
</evidence>
<feature type="transmembrane region" description="Helical" evidence="8">
    <location>
        <begin position="288"/>
        <end position="309"/>
    </location>
</feature>
<feature type="transmembrane region" description="Helical" evidence="8">
    <location>
        <begin position="176"/>
        <end position="194"/>
    </location>
</feature>
<evidence type="ECO:0000256" key="8">
    <source>
        <dbReference type="RuleBase" id="RU362002"/>
    </source>
</evidence>
<dbReference type="PANTHER" id="PTHR11730:SF62">
    <property type="entry name" value="AMMONIUM TRANSPORTER SLL1017-RELATED"/>
    <property type="match status" value="1"/>
</dbReference>
<evidence type="ECO:0000256" key="6">
    <source>
        <dbReference type="ARBA" id="ARBA00023136"/>
    </source>
</evidence>
<feature type="transmembrane region" description="Helical" evidence="8">
    <location>
        <begin position="206"/>
        <end position="230"/>
    </location>
</feature>